<dbReference type="KEGG" id="mlz:F6J85_10885"/>
<gene>
    <name evidence="1" type="ORF">F6J85_10885</name>
</gene>
<organism evidence="1 2">
    <name type="scientific">Microbacterium lushaniae</name>
    <dbReference type="NCBI Taxonomy" id="2614639"/>
    <lineage>
        <taxon>Bacteria</taxon>
        <taxon>Bacillati</taxon>
        <taxon>Actinomycetota</taxon>
        <taxon>Actinomycetes</taxon>
        <taxon>Micrococcales</taxon>
        <taxon>Microbacteriaceae</taxon>
        <taxon>Microbacterium</taxon>
    </lineage>
</organism>
<dbReference type="InterPro" id="IPR021456">
    <property type="entry name" value="DUF3107"/>
</dbReference>
<dbReference type="Pfam" id="PF11305">
    <property type="entry name" value="DUF3107"/>
    <property type="match status" value="1"/>
</dbReference>
<keyword evidence="2" id="KW-1185">Reference proteome</keyword>
<accession>A0A5J6L4U1</accession>
<dbReference type="AlphaFoldDB" id="A0A5J5JI49"/>
<name>A0A5J5JI49_9MICO</name>
<dbReference type="RefSeq" id="WP_135067543.1">
    <property type="nucleotide sequence ID" value="NZ_CP044232.1"/>
</dbReference>
<protein>
    <submittedName>
        <fullName evidence="1">DUF3107 domain-containing protein</fullName>
    </submittedName>
</protein>
<accession>A0A5J5JI49</accession>
<sequence>MEIRIGIANTGRELTFETNESPEVVKKAVADALDASATHVTFTDSKGNAYLVPTAGLAFVEIGTEDTRRVGFVA</sequence>
<evidence type="ECO:0000313" key="1">
    <source>
        <dbReference type="EMBL" id="QEW03554.1"/>
    </source>
</evidence>
<evidence type="ECO:0000313" key="2">
    <source>
        <dbReference type="Proteomes" id="UP000325516"/>
    </source>
</evidence>
<dbReference type="Proteomes" id="UP000325516">
    <property type="component" value="Chromosome"/>
</dbReference>
<proteinExistence type="predicted"/>
<reference evidence="2" key="1">
    <citation type="submission" date="2019-09" db="EMBL/GenBank/DDBJ databases">
        <title>Mumia zhuanghuii sp. nov. isolated from the intestinal contents of plateau pika (Ochotona curzoniae) in the Qinghai-Tibet plateau of China.</title>
        <authorList>
            <person name="Tian Z."/>
        </authorList>
    </citation>
    <scope>NUCLEOTIDE SEQUENCE [LARGE SCALE GENOMIC DNA]</scope>
    <source>
        <strain evidence="2">L-031</strain>
    </source>
</reference>
<dbReference type="EMBL" id="CP044232">
    <property type="protein sequence ID" value="QEW03554.1"/>
    <property type="molecule type" value="Genomic_DNA"/>
</dbReference>